<organism evidence="4 5">
    <name type="scientific">Novosphingobium bradum</name>
    <dbReference type="NCBI Taxonomy" id="1737444"/>
    <lineage>
        <taxon>Bacteria</taxon>
        <taxon>Pseudomonadati</taxon>
        <taxon>Pseudomonadota</taxon>
        <taxon>Alphaproteobacteria</taxon>
        <taxon>Sphingomonadales</taxon>
        <taxon>Sphingomonadaceae</taxon>
        <taxon>Novosphingobium</taxon>
    </lineage>
</organism>
<proteinExistence type="predicted"/>
<keyword evidence="5" id="KW-1185">Reference proteome</keyword>
<dbReference type="SUPFAM" id="SSF53300">
    <property type="entry name" value="vWA-like"/>
    <property type="match status" value="1"/>
</dbReference>
<dbReference type="InterPro" id="IPR036465">
    <property type="entry name" value="vWFA_dom_sf"/>
</dbReference>
<evidence type="ECO:0000256" key="1">
    <source>
        <dbReference type="SAM" id="MobiDB-lite"/>
    </source>
</evidence>
<dbReference type="EMBL" id="JBHRTQ010000004">
    <property type="protein sequence ID" value="MFC3173400.1"/>
    <property type="molecule type" value="Genomic_DNA"/>
</dbReference>
<accession>A0ABV7IL39</accession>
<dbReference type="Proteomes" id="UP001595604">
    <property type="component" value="Unassembled WGS sequence"/>
</dbReference>
<feature type="region of interest" description="Disordered" evidence="1">
    <location>
        <begin position="297"/>
        <end position="321"/>
    </location>
</feature>
<dbReference type="Pfam" id="PF13400">
    <property type="entry name" value="Tad"/>
    <property type="match status" value="1"/>
</dbReference>
<name>A0ABV7IL39_9SPHN</name>
<keyword evidence="2" id="KW-1133">Transmembrane helix</keyword>
<keyword evidence="2" id="KW-0812">Transmembrane</keyword>
<dbReference type="Gene3D" id="3.40.50.410">
    <property type="entry name" value="von Willebrand factor, type A domain"/>
    <property type="match status" value="2"/>
</dbReference>
<reference evidence="5" key="1">
    <citation type="journal article" date="2019" name="Int. J. Syst. Evol. Microbiol.">
        <title>The Global Catalogue of Microorganisms (GCM) 10K type strain sequencing project: providing services to taxonomists for standard genome sequencing and annotation.</title>
        <authorList>
            <consortium name="The Broad Institute Genomics Platform"/>
            <consortium name="The Broad Institute Genome Sequencing Center for Infectious Disease"/>
            <person name="Wu L."/>
            <person name="Ma J."/>
        </authorList>
    </citation>
    <scope>NUCLEOTIDE SEQUENCE [LARGE SCALE GENOMIC DNA]</scope>
    <source>
        <strain evidence="5">KCTC 42984</strain>
    </source>
</reference>
<feature type="transmembrane region" description="Helical" evidence="2">
    <location>
        <begin position="36"/>
        <end position="55"/>
    </location>
</feature>
<evidence type="ECO:0000256" key="2">
    <source>
        <dbReference type="SAM" id="Phobius"/>
    </source>
</evidence>
<keyword evidence="2" id="KW-0472">Membrane</keyword>
<feature type="domain" description="Putative Flp pilus-assembly TadG-like N-terminal" evidence="3">
    <location>
        <begin position="34"/>
        <end position="78"/>
    </location>
</feature>
<evidence type="ECO:0000313" key="4">
    <source>
        <dbReference type="EMBL" id="MFC3173400.1"/>
    </source>
</evidence>
<comment type="caution">
    <text evidence="4">The sequence shown here is derived from an EMBL/GenBank/DDBJ whole genome shotgun (WGS) entry which is preliminary data.</text>
</comment>
<dbReference type="RefSeq" id="WP_379508787.1">
    <property type="nucleotide sequence ID" value="NZ_JBHRTQ010000004.1"/>
</dbReference>
<sequence length="667" mass="70617">MVNRARRSFARRSLAHLACRAGSFLGRLRRNTAGNVLALVAAALPPILILVGGGVDMSRAYMAQTSLQNACDAGVLAGRRAQAKSGAWGTTEQAKAQKMFAINYQGAAANATGTSLTLTNPSTGVIAGVATTTVPTTIMKIFGTNTFTLTANCSAEFQVSNIDVMMVLDTTGSMACQTDGTNCSSGSTSKIEGLKSAIRSFYYTIAAAIPSGGTTRVRFGFVPYAGTVNMTNLLASSPADIPSSYIASTATYQSRVGVFDRPIWKGTKTGASTNTDTMKGLTQDECYLYSYNKYPDQTGQNPQQSGTPPSNVSDTSYTPNSWTAATKKNQSVCVRNKTTSTITGSTATRAYTLSTIRYQPETIDTSTIRNRAAVTIASAILPNATVPTTGTYDLVELGAMTGTTGITTTTATWDGCMEERSTVNSLIDPAAIVAGATDLDVASAPSSEATRWKPYFPDLEYDRGQSGNLDSFLDLGTITEYCVPSAQKFTTVDTSAPTTVPTWIETYLGTLTPWGGTYHDIGMIWGARLANPNGIMSANVNSGSVTSISRHIIFLTDGEMSPYCEAFYSAYGIEYLDNRVMTAPTTTGSACDTALKPYHNARYLAACQRAKDMGYTVWVIGFGQAVTTEMTSCAGNGGSAMAATSTSALQTTFRDIASRIANLRLKT</sequence>
<evidence type="ECO:0000259" key="3">
    <source>
        <dbReference type="Pfam" id="PF13400"/>
    </source>
</evidence>
<protein>
    <submittedName>
        <fullName evidence="4">Pilus assembly protein TadG-related protein</fullName>
    </submittedName>
</protein>
<evidence type="ECO:0000313" key="5">
    <source>
        <dbReference type="Proteomes" id="UP001595604"/>
    </source>
</evidence>
<dbReference type="InterPro" id="IPR028087">
    <property type="entry name" value="Tad_N"/>
</dbReference>
<gene>
    <name evidence="4" type="ORF">ACFOD9_03955</name>
</gene>